<protein>
    <recommendedName>
        <fullName evidence="3">Replication-associated recombination protein A</fullName>
    </recommendedName>
</protein>
<reference evidence="9" key="3">
    <citation type="submission" date="2021-06" db="EMBL/GenBank/DDBJ databases">
        <title>Genomic Description and Analysis of Intracellular Bacteria, Candidatus Berkiella cookevillensis and Candidatus Berkiella aquae.</title>
        <authorList>
            <person name="Kidane D.T."/>
            <person name="Mehari Y.T."/>
            <person name="Rice F.C."/>
            <person name="Arivett B.A."/>
            <person name="Farone A.L."/>
            <person name="Berk S.G."/>
            <person name="Farone M.B."/>
        </authorList>
    </citation>
    <scope>NUCLEOTIDE SEQUENCE</scope>
    <source>
        <strain evidence="9">CC99</strain>
    </source>
</reference>
<evidence type="ECO:0000256" key="5">
    <source>
        <dbReference type="ARBA" id="ARBA00022741"/>
    </source>
</evidence>
<dbReference type="PATRIC" id="fig|1590042.3.peg.449"/>
<comment type="caution">
    <text evidence="8">The sequence shown here is derived from an EMBL/GenBank/DDBJ whole genome shotgun (WGS) entry which is preliminary data.</text>
</comment>
<dbReference type="EMBL" id="LKHV01000001">
    <property type="protein sequence ID" value="KRG20211.1"/>
    <property type="molecule type" value="Genomic_DNA"/>
</dbReference>
<dbReference type="Gene3D" id="1.10.8.60">
    <property type="match status" value="1"/>
</dbReference>
<dbReference type="Gene3D" id="1.10.3710.10">
    <property type="entry name" value="DNA polymerase III clamp loader subunits, C-terminal domain"/>
    <property type="match status" value="1"/>
</dbReference>
<dbReference type="PANTHER" id="PTHR13779">
    <property type="entry name" value="WERNER HELICASE-INTERACTING PROTEIN 1 FAMILY MEMBER"/>
    <property type="match status" value="1"/>
</dbReference>
<feature type="domain" description="AAA+ ATPase" evidence="7">
    <location>
        <begin position="38"/>
        <end position="156"/>
    </location>
</feature>
<evidence type="ECO:0000313" key="10">
    <source>
        <dbReference type="Proteomes" id="UP000051494"/>
    </source>
</evidence>
<dbReference type="FunFam" id="1.20.272.10:FF:000001">
    <property type="entry name" value="Putative AAA family ATPase"/>
    <property type="match status" value="1"/>
</dbReference>
<evidence type="ECO:0000259" key="7">
    <source>
        <dbReference type="SMART" id="SM00382"/>
    </source>
</evidence>
<evidence type="ECO:0000256" key="4">
    <source>
        <dbReference type="ARBA" id="ARBA00022705"/>
    </source>
</evidence>
<dbReference type="RefSeq" id="WP_057623162.1">
    <property type="nucleotide sequence ID" value="NZ_LKHV02000001.1"/>
</dbReference>
<dbReference type="Pfam" id="PF16193">
    <property type="entry name" value="AAA_assoc_2"/>
    <property type="match status" value="1"/>
</dbReference>
<proteinExistence type="inferred from homology"/>
<gene>
    <name evidence="8" type="primary">rarA</name>
    <name evidence="8" type="ORF">CC99x_00433</name>
    <name evidence="9" type="ORF">CC99x_004770</name>
</gene>
<dbReference type="Pfam" id="PF00004">
    <property type="entry name" value="AAA"/>
    <property type="match status" value="1"/>
</dbReference>
<dbReference type="OrthoDB" id="9778364at2"/>
<evidence type="ECO:0000313" key="8">
    <source>
        <dbReference type="EMBL" id="KRG20211.1"/>
    </source>
</evidence>
<dbReference type="GO" id="GO:0005524">
    <property type="term" value="F:ATP binding"/>
    <property type="evidence" value="ECO:0007669"/>
    <property type="project" value="UniProtKB-KW"/>
</dbReference>
<reference evidence="9" key="2">
    <citation type="journal article" date="2016" name="Genome Announc.">
        <title>Draft Genome Sequences of Two Novel Amoeba-Resistant Intranuclear Bacteria, 'Candidatus Berkiella cookevillensis' and 'Candidatus Berkiella aquae'.</title>
        <authorList>
            <person name="Mehari Y.T."/>
            <person name="Arivett B.A."/>
            <person name="Farone A.L."/>
            <person name="Gunderson J.H."/>
            <person name="Farone M.B."/>
        </authorList>
    </citation>
    <scope>NUCLEOTIDE SEQUENCE</scope>
    <source>
        <strain evidence="9">CC99</strain>
    </source>
</reference>
<dbReference type="GO" id="GO:0017116">
    <property type="term" value="F:single-stranded DNA helicase activity"/>
    <property type="evidence" value="ECO:0007669"/>
    <property type="project" value="TreeGrafter"/>
</dbReference>
<dbReference type="GO" id="GO:0000731">
    <property type="term" value="P:DNA synthesis involved in DNA repair"/>
    <property type="evidence" value="ECO:0007669"/>
    <property type="project" value="TreeGrafter"/>
</dbReference>
<dbReference type="FunFam" id="3.40.50.300:FF:000137">
    <property type="entry name" value="Replication-associated recombination protein A"/>
    <property type="match status" value="1"/>
</dbReference>
<comment type="function">
    <text evidence="1">DNA-dependent ATPase that plays important roles in cellular responses to stalled DNA replication processes.</text>
</comment>
<dbReference type="EMBL" id="LKHV02000001">
    <property type="protein sequence ID" value="MCS5708212.1"/>
    <property type="molecule type" value="Genomic_DNA"/>
</dbReference>
<comment type="similarity">
    <text evidence="2">Belongs to the AAA ATPase family. RarA/MGS1/WRNIP1 subfamily.</text>
</comment>
<dbReference type="SUPFAM" id="SSF52540">
    <property type="entry name" value="P-loop containing nucleoside triphosphate hydrolases"/>
    <property type="match status" value="1"/>
</dbReference>
<evidence type="ECO:0000256" key="2">
    <source>
        <dbReference type="ARBA" id="ARBA00008959"/>
    </source>
</evidence>
<evidence type="ECO:0000256" key="3">
    <source>
        <dbReference type="ARBA" id="ARBA00020776"/>
    </source>
</evidence>
<dbReference type="GO" id="GO:0008047">
    <property type="term" value="F:enzyme activator activity"/>
    <property type="evidence" value="ECO:0007669"/>
    <property type="project" value="TreeGrafter"/>
</dbReference>
<dbReference type="STRING" id="437022.CC99x_00433"/>
<dbReference type="CDD" id="cd00009">
    <property type="entry name" value="AAA"/>
    <property type="match status" value="1"/>
</dbReference>
<dbReference type="InterPro" id="IPR003959">
    <property type="entry name" value="ATPase_AAA_core"/>
</dbReference>
<keyword evidence="10" id="KW-1185">Reference proteome</keyword>
<keyword evidence="4" id="KW-0235">DNA replication</keyword>
<evidence type="ECO:0000256" key="1">
    <source>
        <dbReference type="ARBA" id="ARBA00002393"/>
    </source>
</evidence>
<dbReference type="InterPro" id="IPR021886">
    <property type="entry name" value="MgsA_C"/>
</dbReference>
<dbReference type="Proteomes" id="UP000051494">
    <property type="component" value="Unassembled WGS sequence"/>
</dbReference>
<dbReference type="InterPro" id="IPR027417">
    <property type="entry name" value="P-loop_NTPase"/>
</dbReference>
<dbReference type="Pfam" id="PF12002">
    <property type="entry name" value="MgsA_C"/>
    <property type="match status" value="1"/>
</dbReference>
<accession>A0A0Q9YVS2</accession>
<dbReference type="SMART" id="SM00382">
    <property type="entry name" value="AAA"/>
    <property type="match status" value="1"/>
</dbReference>
<dbReference type="GO" id="GO:0006261">
    <property type="term" value="P:DNA-templated DNA replication"/>
    <property type="evidence" value="ECO:0007669"/>
    <property type="project" value="TreeGrafter"/>
</dbReference>
<dbReference type="AlphaFoldDB" id="A0A0Q9YVS2"/>
<dbReference type="CDD" id="cd18139">
    <property type="entry name" value="HLD_clamp_RarA"/>
    <property type="match status" value="1"/>
</dbReference>
<dbReference type="PANTHER" id="PTHR13779:SF7">
    <property type="entry name" value="ATPASE WRNIP1"/>
    <property type="match status" value="1"/>
</dbReference>
<keyword evidence="6" id="KW-0067">ATP-binding</keyword>
<reference evidence="8" key="1">
    <citation type="submission" date="2015-09" db="EMBL/GenBank/DDBJ databases">
        <title>Draft Genome Sequences of Two Novel Amoeba-resistant Intranuclear Bacteria, Candidatus Berkiella cookevillensis and Candidatus Berkiella aquae.</title>
        <authorList>
            <person name="Mehari Y.T."/>
            <person name="Arivett B.A."/>
            <person name="Farone A.L."/>
            <person name="Gunderson J.H."/>
            <person name="Farone M.B."/>
        </authorList>
    </citation>
    <scope>NUCLEOTIDE SEQUENCE [LARGE SCALE GENOMIC DNA]</scope>
    <source>
        <strain evidence="8">CC99</strain>
    </source>
</reference>
<keyword evidence="5" id="KW-0547">Nucleotide-binding</keyword>
<dbReference type="InterPro" id="IPR051314">
    <property type="entry name" value="AAA_ATPase_RarA/MGS1/WRNIP1"/>
</dbReference>
<evidence type="ECO:0000313" key="9">
    <source>
        <dbReference type="EMBL" id="MCS5708212.1"/>
    </source>
</evidence>
<dbReference type="InterPro" id="IPR032423">
    <property type="entry name" value="AAA_assoc_2"/>
</dbReference>
<dbReference type="Gene3D" id="3.40.50.300">
    <property type="entry name" value="P-loop containing nucleotide triphosphate hydrolases"/>
    <property type="match status" value="1"/>
</dbReference>
<dbReference type="InterPro" id="IPR003593">
    <property type="entry name" value="AAA+_ATPase"/>
</dbReference>
<name>A0A0Q9YVS2_9GAMM</name>
<organism evidence="8">
    <name type="scientific">Candidatus Berkiella cookevillensis</name>
    <dbReference type="NCBI Taxonomy" id="437022"/>
    <lineage>
        <taxon>Bacteria</taxon>
        <taxon>Pseudomonadati</taxon>
        <taxon>Pseudomonadota</taxon>
        <taxon>Gammaproteobacteria</taxon>
        <taxon>Candidatus Berkiellales</taxon>
        <taxon>Candidatus Berkiellaceae</taxon>
        <taxon>Candidatus Berkiella</taxon>
    </lineage>
</organism>
<dbReference type="GO" id="GO:0003677">
    <property type="term" value="F:DNA binding"/>
    <property type="evidence" value="ECO:0007669"/>
    <property type="project" value="InterPro"/>
</dbReference>
<dbReference type="InterPro" id="IPR008921">
    <property type="entry name" value="DNA_pol3_clamp-load_cplx_C"/>
</dbReference>
<dbReference type="Gene3D" id="1.20.272.10">
    <property type="match status" value="1"/>
</dbReference>
<sequence length="438" mass="48512">MSQPLADRLRPTCLEEFVGQQHLIGIGKPLRSVLAAQKLHSMLLWGPPGVGKTTLARMIAHHSDRKLMTFSAVLSGIKEVKDAIQKIDTKMDGENHKAPILFIDEIHRFNKAQQDALLPFVEQGTVTLIGATTENPSFEVNNALLSRCRIYVLQSLLATDLSQLVQRALTDPRTGLGDIKLSIEPAAEERLIMAADGDARSLLNILEITINKALEMGALCISEALLIEIISQDYRRFDKRGDLFYEQISALHKSVRGSSPDGALYWLGRMLDGGCDPLYVARRIIRMASEDIGNADPRGLTIALDAYKAFDTLGSPEGELALAQAVVYLAVAPKSNAVCLGFNQVMQDIQAKPSLAVPMHLRNAPTKMMKKLDYGKGYRYDHDQIGGVSKGQSYLPDELKEKVYYRPTQNGLEIKISDKLKRLKEDAVHPIKKKEEEA</sequence>
<evidence type="ECO:0000256" key="6">
    <source>
        <dbReference type="ARBA" id="ARBA00022840"/>
    </source>
</evidence>
<dbReference type="SUPFAM" id="SSF48019">
    <property type="entry name" value="post-AAA+ oligomerization domain-like"/>
    <property type="match status" value="1"/>
</dbReference>
<dbReference type="GO" id="GO:0016887">
    <property type="term" value="F:ATP hydrolysis activity"/>
    <property type="evidence" value="ECO:0007669"/>
    <property type="project" value="InterPro"/>
</dbReference>